<organism evidence="9 10">
    <name type="scientific">Trichlorobacter thiogenes</name>
    <dbReference type="NCBI Taxonomy" id="115783"/>
    <lineage>
        <taxon>Bacteria</taxon>
        <taxon>Pseudomonadati</taxon>
        <taxon>Thermodesulfobacteriota</taxon>
        <taxon>Desulfuromonadia</taxon>
        <taxon>Geobacterales</taxon>
        <taxon>Geobacteraceae</taxon>
        <taxon>Trichlorobacter</taxon>
    </lineage>
</organism>
<evidence type="ECO:0000256" key="5">
    <source>
        <dbReference type="PIRNR" id="PIRNR038471"/>
    </source>
</evidence>
<dbReference type="Proteomes" id="UP000190102">
    <property type="component" value="Unassembled WGS sequence"/>
</dbReference>
<dbReference type="Gene3D" id="2.40.10.350">
    <property type="entry name" value="Rod shape-determining protein MreC, domain 2"/>
    <property type="match status" value="1"/>
</dbReference>
<dbReference type="EMBL" id="FUWR01000007">
    <property type="protein sequence ID" value="SJZ77457.1"/>
    <property type="molecule type" value="Genomic_DNA"/>
</dbReference>
<gene>
    <name evidence="9" type="ORF">SAMN02745119_01587</name>
</gene>
<dbReference type="InterPro" id="IPR042175">
    <property type="entry name" value="Cell/Rod_MreC_2"/>
</dbReference>
<dbReference type="InterPro" id="IPR007221">
    <property type="entry name" value="MreC"/>
</dbReference>
<dbReference type="OrthoDB" id="9808025at2"/>
<keyword evidence="6" id="KW-0175">Coiled coil</keyword>
<keyword evidence="3 5" id="KW-0133">Cell shape</keyword>
<keyword evidence="10" id="KW-1185">Reference proteome</keyword>
<evidence type="ECO:0000256" key="4">
    <source>
        <dbReference type="ARBA" id="ARBA00032089"/>
    </source>
</evidence>
<sequence length="274" mass="29710">MFDFFRKYSLPILVVVGLLVALITYSLNLSRTRQANLLERGVNGALAPAQKQATRSGGLLGRIWHDYIDLVDLKQENSRLKGDIKQLNSALAAAGEALRENERLTHLLDLRKTVKEPTVAAMVIGEDVTPWFRSLTIDRGSENGIREGMPVLAANGVVGQTVKVTANSSRVLLLTDHASGIAAMIQRSRARGVVKGRGDNLCSLEFTMRGEDVQVGDQVVSSGIGGIFAKGLPIGEVAMVKKGEYGIFQTVTIRPTVSTAHLEEVLVVLRVPRD</sequence>
<dbReference type="PIRSF" id="PIRSF038471">
    <property type="entry name" value="MreC"/>
    <property type="match status" value="1"/>
</dbReference>
<evidence type="ECO:0000256" key="1">
    <source>
        <dbReference type="ARBA" id="ARBA00009369"/>
    </source>
</evidence>
<keyword evidence="7" id="KW-0812">Transmembrane</keyword>
<evidence type="ECO:0000256" key="7">
    <source>
        <dbReference type="SAM" id="Phobius"/>
    </source>
</evidence>
<name>A0A1T4NEM9_9BACT</name>
<feature type="transmembrane region" description="Helical" evidence="7">
    <location>
        <begin position="12"/>
        <end position="30"/>
    </location>
</feature>
<dbReference type="Pfam" id="PF04085">
    <property type="entry name" value="MreC"/>
    <property type="match status" value="1"/>
</dbReference>
<comment type="function">
    <text evidence="5">Involved in formation and maintenance of cell shape.</text>
</comment>
<keyword evidence="7" id="KW-0472">Membrane</keyword>
<reference evidence="10" key="1">
    <citation type="submission" date="2017-02" db="EMBL/GenBank/DDBJ databases">
        <authorList>
            <person name="Varghese N."/>
            <person name="Submissions S."/>
        </authorList>
    </citation>
    <scope>NUCLEOTIDE SEQUENCE [LARGE SCALE GENOMIC DNA]</scope>
    <source>
        <strain evidence="10">ATCC BAA-34</strain>
    </source>
</reference>
<dbReference type="PANTHER" id="PTHR34138">
    <property type="entry name" value="CELL SHAPE-DETERMINING PROTEIN MREC"/>
    <property type="match status" value="1"/>
</dbReference>
<feature type="coiled-coil region" evidence="6">
    <location>
        <begin position="70"/>
        <end position="104"/>
    </location>
</feature>
<dbReference type="Gene3D" id="2.40.10.340">
    <property type="entry name" value="Rod shape-determining protein MreC, domain 1"/>
    <property type="match status" value="1"/>
</dbReference>
<dbReference type="RefSeq" id="WP_078789892.1">
    <property type="nucleotide sequence ID" value="NZ_FUWR01000007.1"/>
</dbReference>
<dbReference type="STRING" id="115783.SAMN02745119_01587"/>
<accession>A0A1T4NEM9</accession>
<dbReference type="PANTHER" id="PTHR34138:SF1">
    <property type="entry name" value="CELL SHAPE-DETERMINING PROTEIN MREC"/>
    <property type="match status" value="1"/>
</dbReference>
<dbReference type="AlphaFoldDB" id="A0A1T4NEM9"/>
<evidence type="ECO:0000313" key="9">
    <source>
        <dbReference type="EMBL" id="SJZ77457.1"/>
    </source>
</evidence>
<evidence type="ECO:0000259" key="8">
    <source>
        <dbReference type="Pfam" id="PF04085"/>
    </source>
</evidence>
<evidence type="ECO:0000313" key="10">
    <source>
        <dbReference type="Proteomes" id="UP000190102"/>
    </source>
</evidence>
<dbReference type="NCBIfam" id="TIGR00219">
    <property type="entry name" value="mreC"/>
    <property type="match status" value="1"/>
</dbReference>
<comment type="similarity">
    <text evidence="1 5">Belongs to the MreC family.</text>
</comment>
<evidence type="ECO:0000256" key="2">
    <source>
        <dbReference type="ARBA" id="ARBA00013855"/>
    </source>
</evidence>
<dbReference type="GO" id="GO:0005886">
    <property type="term" value="C:plasma membrane"/>
    <property type="evidence" value="ECO:0007669"/>
    <property type="project" value="TreeGrafter"/>
</dbReference>
<dbReference type="InterPro" id="IPR055342">
    <property type="entry name" value="MreC_beta-barrel_core"/>
</dbReference>
<dbReference type="InterPro" id="IPR042177">
    <property type="entry name" value="Cell/Rod_1"/>
</dbReference>
<evidence type="ECO:0000256" key="3">
    <source>
        <dbReference type="ARBA" id="ARBA00022960"/>
    </source>
</evidence>
<proteinExistence type="inferred from homology"/>
<dbReference type="GO" id="GO:0008360">
    <property type="term" value="P:regulation of cell shape"/>
    <property type="evidence" value="ECO:0007669"/>
    <property type="project" value="UniProtKB-KW"/>
</dbReference>
<protein>
    <recommendedName>
        <fullName evidence="2 5">Cell shape-determining protein MreC</fullName>
    </recommendedName>
    <alternativeName>
        <fullName evidence="4 5">Cell shape protein MreC</fullName>
    </alternativeName>
</protein>
<evidence type="ECO:0000256" key="6">
    <source>
        <dbReference type="SAM" id="Coils"/>
    </source>
</evidence>
<keyword evidence="7" id="KW-1133">Transmembrane helix</keyword>
<feature type="domain" description="Rod shape-determining protein MreC beta-barrel core" evidence="8">
    <location>
        <begin position="123"/>
        <end position="268"/>
    </location>
</feature>